<dbReference type="GO" id="GO:0046982">
    <property type="term" value="F:protein heterodimerization activity"/>
    <property type="evidence" value="ECO:0007669"/>
    <property type="project" value="UniProtKB-ARBA"/>
</dbReference>
<evidence type="ECO:0000256" key="5">
    <source>
        <dbReference type="ARBA" id="ARBA00023242"/>
    </source>
</evidence>
<feature type="domain" description="BZIP" evidence="7">
    <location>
        <begin position="91"/>
        <end position="154"/>
    </location>
</feature>
<comment type="caution">
    <text evidence="8">The sequence shown here is derived from an EMBL/GenBank/DDBJ whole genome shotgun (WGS) entry which is preliminary data.</text>
</comment>
<evidence type="ECO:0000259" key="7">
    <source>
        <dbReference type="PROSITE" id="PS50217"/>
    </source>
</evidence>
<evidence type="ECO:0000256" key="1">
    <source>
        <dbReference type="ARBA" id="ARBA00004123"/>
    </source>
</evidence>
<gene>
    <name evidence="8" type="ORF">Ahy_A01g003332</name>
</gene>
<evidence type="ECO:0000256" key="3">
    <source>
        <dbReference type="ARBA" id="ARBA00023125"/>
    </source>
</evidence>
<dbReference type="GO" id="GO:0005634">
    <property type="term" value="C:nucleus"/>
    <property type="evidence" value="ECO:0007669"/>
    <property type="project" value="UniProtKB-SubCell"/>
</dbReference>
<dbReference type="InterPro" id="IPR046347">
    <property type="entry name" value="bZIP_sf"/>
</dbReference>
<feature type="compositionally biased region" description="Basic and acidic residues" evidence="6">
    <location>
        <begin position="72"/>
        <end position="93"/>
    </location>
</feature>
<keyword evidence="3" id="KW-0238">DNA-binding</keyword>
<dbReference type="SMART" id="SM00338">
    <property type="entry name" value="BRLZ"/>
    <property type="match status" value="1"/>
</dbReference>
<dbReference type="AlphaFoldDB" id="A0A445ET42"/>
<dbReference type="GO" id="GO:0045893">
    <property type="term" value="P:positive regulation of DNA-templated transcription"/>
    <property type="evidence" value="ECO:0007669"/>
    <property type="project" value="TreeGrafter"/>
</dbReference>
<dbReference type="Proteomes" id="UP000289738">
    <property type="component" value="Chromosome A01"/>
</dbReference>
<feature type="compositionally biased region" description="Polar residues" evidence="6">
    <location>
        <begin position="52"/>
        <end position="70"/>
    </location>
</feature>
<evidence type="ECO:0000313" key="8">
    <source>
        <dbReference type="EMBL" id="RYR78512.1"/>
    </source>
</evidence>
<dbReference type="CDD" id="cd14702">
    <property type="entry name" value="bZIP_plant_GBF1"/>
    <property type="match status" value="1"/>
</dbReference>
<dbReference type="SUPFAM" id="SSF57959">
    <property type="entry name" value="Leucine zipper domain"/>
    <property type="match status" value="1"/>
</dbReference>
<keyword evidence="9" id="KW-1185">Reference proteome</keyword>
<evidence type="ECO:0000256" key="2">
    <source>
        <dbReference type="ARBA" id="ARBA00023015"/>
    </source>
</evidence>
<dbReference type="FunFam" id="1.20.5.170:FF:000020">
    <property type="entry name" value="BZIP transcription factor"/>
    <property type="match status" value="1"/>
</dbReference>
<organism evidence="8 9">
    <name type="scientific">Arachis hypogaea</name>
    <name type="common">Peanut</name>
    <dbReference type="NCBI Taxonomy" id="3818"/>
    <lineage>
        <taxon>Eukaryota</taxon>
        <taxon>Viridiplantae</taxon>
        <taxon>Streptophyta</taxon>
        <taxon>Embryophyta</taxon>
        <taxon>Tracheophyta</taxon>
        <taxon>Spermatophyta</taxon>
        <taxon>Magnoliopsida</taxon>
        <taxon>eudicotyledons</taxon>
        <taxon>Gunneridae</taxon>
        <taxon>Pentapetalae</taxon>
        <taxon>rosids</taxon>
        <taxon>fabids</taxon>
        <taxon>Fabales</taxon>
        <taxon>Fabaceae</taxon>
        <taxon>Papilionoideae</taxon>
        <taxon>50 kb inversion clade</taxon>
        <taxon>dalbergioids sensu lato</taxon>
        <taxon>Dalbergieae</taxon>
        <taxon>Pterocarpus clade</taxon>
        <taxon>Arachis</taxon>
    </lineage>
</organism>
<proteinExistence type="predicted"/>
<name>A0A445ET42_ARAHY</name>
<protein>
    <recommendedName>
        <fullName evidence="7">BZIP domain-containing protein</fullName>
    </recommendedName>
</protein>
<dbReference type="PROSITE" id="PS00036">
    <property type="entry name" value="BZIP_BASIC"/>
    <property type="match status" value="1"/>
</dbReference>
<comment type="subcellular location">
    <subcellularLocation>
        <location evidence="1">Nucleus</location>
    </subcellularLocation>
</comment>
<evidence type="ECO:0000256" key="4">
    <source>
        <dbReference type="ARBA" id="ARBA00023163"/>
    </source>
</evidence>
<accession>A0A445ET42</accession>
<dbReference type="PANTHER" id="PTHR45764:SF21">
    <property type="entry name" value="OS03G0770000 PROTEIN"/>
    <property type="match status" value="1"/>
</dbReference>
<dbReference type="InterPro" id="IPR045314">
    <property type="entry name" value="bZIP_plant_GBF1"/>
</dbReference>
<dbReference type="PROSITE" id="PS50217">
    <property type="entry name" value="BZIP"/>
    <property type="match status" value="1"/>
</dbReference>
<evidence type="ECO:0000256" key="6">
    <source>
        <dbReference type="SAM" id="MobiDB-lite"/>
    </source>
</evidence>
<dbReference type="Gene3D" id="1.20.5.170">
    <property type="match status" value="1"/>
</dbReference>
<keyword evidence="2" id="KW-0805">Transcription regulation</keyword>
<keyword evidence="4" id="KW-0804">Transcription</keyword>
<sequence length="193" mass="22679">MTKTPSKFAIIHNFALIPSSINNGPLRCPGYANGCFSLWDCPDLFTCSKPTNSPKPVTSSSGSDEPNQPNDEPDRSLDEKPARPYRDMVIDERKRRRMLSNRESARRSRMRKQRHLENLRNQLNKCRVENRELNNRLQFIVHHLNRIRTENQWLRSERTVLWQKLSDFTQILVFQELHPLDHISNIPCMVAMQ</sequence>
<feature type="region of interest" description="Disordered" evidence="6">
    <location>
        <begin position="52"/>
        <end position="112"/>
    </location>
</feature>
<keyword evidence="5" id="KW-0539">Nucleus</keyword>
<reference evidence="8 9" key="1">
    <citation type="submission" date="2019-01" db="EMBL/GenBank/DDBJ databases">
        <title>Sequencing of cultivated peanut Arachis hypogaea provides insights into genome evolution and oil improvement.</title>
        <authorList>
            <person name="Chen X."/>
        </authorList>
    </citation>
    <scope>NUCLEOTIDE SEQUENCE [LARGE SCALE GENOMIC DNA]</scope>
    <source>
        <strain evidence="9">cv. Fuhuasheng</strain>
        <tissue evidence="8">Leaves</tissue>
    </source>
</reference>
<dbReference type="InterPro" id="IPR004827">
    <property type="entry name" value="bZIP"/>
</dbReference>
<dbReference type="GO" id="GO:0003700">
    <property type="term" value="F:DNA-binding transcription factor activity"/>
    <property type="evidence" value="ECO:0007669"/>
    <property type="project" value="InterPro"/>
</dbReference>
<evidence type="ECO:0000313" key="9">
    <source>
        <dbReference type="Proteomes" id="UP000289738"/>
    </source>
</evidence>
<dbReference type="EMBL" id="SDMP01000001">
    <property type="protein sequence ID" value="RYR78512.1"/>
    <property type="molecule type" value="Genomic_DNA"/>
</dbReference>
<dbReference type="GO" id="GO:0000976">
    <property type="term" value="F:transcription cis-regulatory region binding"/>
    <property type="evidence" value="ECO:0007669"/>
    <property type="project" value="TreeGrafter"/>
</dbReference>
<dbReference type="PANTHER" id="PTHR45764">
    <property type="entry name" value="BZIP TRANSCRIPTION FACTOR 44"/>
    <property type="match status" value="1"/>
</dbReference>